<feature type="chain" id="PRO_5024527738" description="LIP-domain-containing protein" evidence="2">
    <location>
        <begin position="23"/>
        <end position="410"/>
    </location>
</feature>
<dbReference type="GO" id="GO:0016042">
    <property type="term" value="P:lipid catabolic process"/>
    <property type="evidence" value="ECO:0007669"/>
    <property type="project" value="UniProtKB-UniRule"/>
</dbReference>
<dbReference type="Gene3D" id="3.40.50.1820">
    <property type="entry name" value="alpha/beta hydrolase"/>
    <property type="match status" value="1"/>
</dbReference>
<evidence type="ECO:0000313" key="3">
    <source>
        <dbReference type="EMBL" id="KAB8748976.1"/>
    </source>
</evidence>
<dbReference type="GO" id="GO:0004806">
    <property type="term" value="F:triacylglycerol lipase activity"/>
    <property type="evidence" value="ECO:0007669"/>
    <property type="project" value="UniProtKB-UniRule"/>
</dbReference>
<dbReference type="SUPFAM" id="SSF53474">
    <property type="entry name" value="alpha/beta-Hydrolases"/>
    <property type="match status" value="1"/>
</dbReference>
<dbReference type="Pfam" id="PF03583">
    <property type="entry name" value="LIP"/>
    <property type="match status" value="1"/>
</dbReference>
<dbReference type="PANTHER" id="PTHR34853:SF5">
    <property type="entry name" value="LIP-DOMAIN-CONTAINING PROTEIN-RELATED"/>
    <property type="match status" value="1"/>
</dbReference>
<name>A0A5N6L489_9ROSI</name>
<keyword evidence="4" id="KW-1185">Reference proteome</keyword>
<keyword evidence="2" id="KW-0732">Signal</keyword>
<protein>
    <recommendedName>
        <fullName evidence="5">LIP-domain-containing protein</fullName>
    </recommendedName>
</protein>
<dbReference type="PANTHER" id="PTHR34853">
    <property type="match status" value="1"/>
</dbReference>
<dbReference type="EMBL" id="VIBQ01000098">
    <property type="protein sequence ID" value="KAB8748976.1"/>
    <property type="molecule type" value="Genomic_DNA"/>
</dbReference>
<dbReference type="OrthoDB" id="2373480at2759"/>
<keyword evidence="1" id="KW-0378">Hydrolase</keyword>
<comment type="caution">
    <text evidence="3">The sequence shown here is derived from an EMBL/GenBank/DDBJ whole genome shotgun (WGS) entry which is preliminary data.</text>
</comment>
<evidence type="ECO:0000256" key="1">
    <source>
        <dbReference type="ARBA" id="ARBA00022801"/>
    </source>
</evidence>
<evidence type="ECO:0000256" key="2">
    <source>
        <dbReference type="PIRNR" id="PIRNR029171"/>
    </source>
</evidence>
<dbReference type="InterPro" id="IPR005152">
    <property type="entry name" value="Lipase_secreted"/>
</dbReference>
<evidence type="ECO:0008006" key="5">
    <source>
        <dbReference type="Google" id="ProtNLM"/>
    </source>
</evidence>
<proteinExistence type="inferred from homology"/>
<comment type="similarity">
    <text evidence="2">Belongs to the AB hydrolase superfamily. Lipase family.</text>
</comment>
<reference evidence="3 4" key="1">
    <citation type="submission" date="2019-06" db="EMBL/GenBank/DDBJ databases">
        <title>A chromosomal-level reference genome of Carpinus fangiana (Coryloideae, Betulaceae).</title>
        <authorList>
            <person name="Yang X."/>
            <person name="Wang Z."/>
            <person name="Zhang L."/>
            <person name="Hao G."/>
            <person name="Liu J."/>
            <person name="Yang Y."/>
        </authorList>
    </citation>
    <scope>NUCLEOTIDE SEQUENCE [LARGE SCALE GENOMIC DNA]</scope>
    <source>
        <strain evidence="3">Cfa_2016G</strain>
        <tissue evidence="3">Leaf</tissue>
    </source>
</reference>
<dbReference type="Gene3D" id="1.10.260.130">
    <property type="match status" value="1"/>
</dbReference>
<evidence type="ECO:0000313" key="4">
    <source>
        <dbReference type="Proteomes" id="UP000327013"/>
    </source>
</evidence>
<feature type="signal peptide" evidence="2">
    <location>
        <begin position="1"/>
        <end position="22"/>
    </location>
</feature>
<dbReference type="PIRSF" id="PIRSF029171">
    <property type="entry name" value="Esterase_LipA"/>
    <property type="match status" value="1"/>
</dbReference>
<gene>
    <name evidence="3" type="ORF">FH972_026527</name>
</gene>
<dbReference type="AlphaFoldDB" id="A0A5N6L489"/>
<dbReference type="Proteomes" id="UP000327013">
    <property type="component" value="Unassembled WGS sequence"/>
</dbReference>
<organism evidence="3 4">
    <name type="scientific">Carpinus fangiana</name>
    <dbReference type="NCBI Taxonomy" id="176857"/>
    <lineage>
        <taxon>Eukaryota</taxon>
        <taxon>Viridiplantae</taxon>
        <taxon>Streptophyta</taxon>
        <taxon>Embryophyta</taxon>
        <taxon>Tracheophyta</taxon>
        <taxon>Spermatophyta</taxon>
        <taxon>Magnoliopsida</taxon>
        <taxon>eudicotyledons</taxon>
        <taxon>Gunneridae</taxon>
        <taxon>Pentapetalae</taxon>
        <taxon>rosids</taxon>
        <taxon>fabids</taxon>
        <taxon>Fagales</taxon>
        <taxon>Betulaceae</taxon>
        <taxon>Carpinus</taxon>
    </lineage>
</organism>
<sequence length="410" mass="43535">MLLNNPSLGLLALLCHATTSFGAPSSGLVARQSPGLPSQDPFYQPPSGFESLPLGSILRNRTLPNLTKNMGLQGAYQLLYSSQDDVGRRGGIVTTILIPKNANFTKHFAYHAPYDTADPDCSPSYPLSLGNAPGGLDAQAINSALQQGIPVSTPDYEGPDAAFTAGPQSAFGTLDSIKAVLASKNITGILPTAKTVLFGYSGGSIAVEWASEYHASYAPNVNIVAAALGGLVVNINTAFETNVNTSNPGIEFAQLNGLAASYPDFGNWLDGALVSSKKSDFYRAKTSCDLGIYSNQNLYSYFTNGSATFKQKTYTDLINKAGIMGKHFVPKDFPLWIYKGTADEVVPTIADTDNLVKGYCNNNATIKYFRYINGTHSSTLNLTPQALNFLFTTINGTAVAKGCTTTNVSP</sequence>
<accession>A0A5N6L489</accession>
<dbReference type="InterPro" id="IPR029058">
    <property type="entry name" value="AB_hydrolase_fold"/>
</dbReference>